<dbReference type="AlphaFoldDB" id="L8FSB5"/>
<dbReference type="VEuPathDB" id="FungiDB:GMDG_06410"/>
<dbReference type="InParanoid" id="L8FSB5"/>
<dbReference type="HOGENOM" id="CLU_187054_0_0_1"/>
<proteinExistence type="predicted"/>
<sequence length="92" mass="10508">MGPTPRHVESSLALAPIPVFGSGHRHRHPRYEGEGRIVRVEHIRDADYRRGEEGELVLYERGEEVVDPVAAVRRDRKGPNPRAVRAMMRFVT</sequence>
<gene>
    <name evidence="1" type="ORF">GMDG_06410</name>
</gene>
<dbReference type="EMBL" id="GL573328">
    <property type="protein sequence ID" value="ELR03870.1"/>
    <property type="molecule type" value="Genomic_DNA"/>
</dbReference>
<evidence type="ECO:0000313" key="1">
    <source>
        <dbReference type="EMBL" id="ELR03870.1"/>
    </source>
</evidence>
<dbReference type="OrthoDB" id="5549748at2759"/>
<name>L8FSB5_PSED2</name>
<reference evidence="2" key="1">
    <citation type="submission" date="2010-09" db="EMBL/GenBank/DDBJ databases">
        <title>The genome sequence of Geomyces destructans 20631-21.</title>
        <authorList>
            <consortium name="The Broad Institute Genome Sequencing Platform"/>
            <person name="Cuomo C.A."/>
            <person name="Blehert D.S."/>
            <person name="Lorch J.M."/>
            <person name="Young S.K."/>
            <person name="Zeng Q."/>
            <person name="Gargeya S."/>
            <person name="Fitzgerald M."/>
            <person name="Haas B."/>
            <person name="Abouelleil A."/>
            <person name="Alvarado L."/>
            <person name="Arachchi H.M."/>
            <person name="Berlin A."/>
            <person name="Brown A."/>
            <person name="Chapman S.B."/>
            <person name="Chen Z."/>
            <person name="Dunbar C."/>
            <person name="Freedman E."/>
            <person name="Gearin G."/>
            <person name="Gellesch M."/>
            <person name="Goldberg J."/>
            <person name="Griggs A."/>
            <person name="Gujja S."/>
            <person name="Heiman D."/>
            <person name="Howarth C."/>
            <person name="Larson L."/>
            <person name="Lui A."/>
            <person name="MacDonald P.J.P."/>
            <person name="Montmayeur A."/>
            <person name="Murphy C."/>
            <person name="Neiman D."/>
            <person name="Pearson M."/>
            <person name="Priest M."/>
            <person name="Roberts A."/>
            <person name="Saif S."/>
            <person name="Shea T."/>
            <person name="Shenoy N."/>
            <person name="Sisk P."/>
            <person name="Stolte C."/>
            <person name="Sykes S."/>
            <person name="Wortman J."/>
            <person name="Nusbaum C."/>
            <person name="Birren B."/>
        </authorList>
    </citation>
    <scope>NUCLEOTIDE SEQUENCE [LARGE SCALE GENOMIC DNA]</scope>
    <source>
        <strain evidence="2">ATCC MYA-4855 / 20631-21</strain>
    </source>
</reference>
<dbReference type="Proteomes" id="UP000011064">
    <property type="component" value="Unassembled WGS sequence"/>
</dbReference>
<accession>L8FSB5</accession>
<evidence type="ECO:0000313" key="2">
    <source>
        <dbReference type="Proteomes" id="UP000011064"/>
    </source>
</evidence>
<keyword evidence="2" id="KW-1185">Reference proteome</keyword>
<organism evidence="1 2">
    <name type="scientific">Pseudogymnoascus destructans (strain ATCC MYA-4855 / 20631-21)</name>
    <name type="common">Bat white-nose syndrome fungus</name>
    <name type="synonym">Geomyces destructans</name>
    <dbReference type="NCBI Taxonomy" id="658429"/>
    <lineage>
        <taxon>Eukaryota</taxon>
        <taxon>Fungi</taxon>
        <taxon>Dikarya</taxon>
        <taxon>Ascomycota</taxon>
        <taxon>Pezizomycotina</taxon>
        <taxon>Leotiomycetes</taxon>
        <taxon>Thelebolales</taxon>
        <taxon>Thelebolaceae</taxon>
        <taxon>Pseudogymnoascus</taxon>
    </lineage>
</organism>
<protein>
    <submittedName>
        <fullName evidence="1">Uncharacterized protein</fullName>
    </submittedName>
</protein>